<evidence type="ECO:0000256" key="4">
    <source>
        <dbReference type="ARBA" id="ARBA00023125"/>
    </source>
</evidence>
<dbReference type="InterPro" id="IPR001789">
    <property type="entry name" value="Sig_transdc_resp-reg_receiver"/>
</dbReference>
<evidence type="ECO:0000313" key="11">
    <source>
        <dbReference type="Proteomes" id="UP000660680"/>
    </source>
</evidence>
<dbReference type="PROSITE" id="PS51755">
    <property type="entry name" value="OMPR_PHOB"/>
    <property type="match status" value="1"/>
</dbReference>
<dbReference type="PROSITE" id="PS50110">
    <property type="entry name" value="RESPONSE_REGULATORY"/>
    <property type="match status" value="1"/>
</dbReference>
<dbReference type="PANTHER" id="PTHR48111">
    <property type="entry name" value="REGULATOR OF RPOS"/>
    <property type="match status" value="1"/>
</dbReference>
<keyword evidence="3" id="KW-0805">Transcription regulation</keyword>
<dbReference type="Gene3D" id="3.40.50.2300">
    <property type="match status" value="1"/>
</dbReference>
<comment type="caution">
    <text evidence="10">The sequence shown here is derived from an EMBL/GenBank/DDBJ whole genome shotgun (WGS) entry which is preliminary data.</text>
</comment>
<keyword evidence="2" id="KW-0902">Two-component regulatory system</keyword>
<evidence type="ECO:0000259" key="9">
    <source>
        <dbReference type="PROSITE" id="PS51755"/>
    </source>
</evidence>
<evidence type="ECO:0000313" key="10">
    <source>
        <dbReference type="EMBL" id="GGS58699.1"/>
    </source>
</evidence>
<protein>
    <submittedName>
        <fullName evidence="10">DNA-binding response regulator</fullName>
    </submittedName>
</protein>
<dbReference type="SUPFAM" id="SSF52172">
    <property type="entry name" value="CheY-like"/>
    <property type="match status" value="1"/>
</dbReference>
<dbReference type="InterPro" id="IPR001867">
    <property type="entry name" value="OmpR/PhoB-type_DNA-bd"/>
</dbReference>
<evidence type="ECO:0000256" key="6">
    <source>
        <dbReference type="PROSITE-ProRule" id="PRU00169"/>
    </source>
</evidence>
<dbReference type="GO" id="GO:0032993">
    <property type="term" value="C:protein-DNA complex"/>
    <property type="evidence" value="ECO:0007669"/>
    <property type="project" value="TreeGrafter"/>
</dbReference>
<feature type="modified residue" description="4-aspartylphosphate" evidence="6">
    <location>
        <position position="54"/>
    </location>
</feature>
<evidence type="ECO:0000256" key="3">
    <source>
        <dbReference type="ARBA" id="ARBA00023015"/>
    </source>
</evidence>
<dbReference type="InterPro" id="IPR036388">
    <property type="entry name" value="WH-like_DNA-bd_sf"/>
</dbReference>
<feature type="DNA-binding region" description="OmpR/PhoB-type" evidence="7">
    <location>
        <begin position="128"/>
        <end position="227"/>
    </location>
</feature>
<dbReference type="Pfam" id="PF00072">
    <property type="entry name" value="Response_reg"/>
    <property type="match status" value="1"/>
</dbReference>
<keyword evidence="5" id="KW-0804">Transcription</keyword>
<dbReference type="AlphaFoldDB" id="A0A918LJH4"/>
<dbReference type="Gene3D" id="6.10.250.690">
    <property type="match status" value="1"/>
</dbReference>
<organism evidence="10 11">
    <name type="scientific">Actinokineospora fastidiosa</name>
    <dbReference type="NCBI Taxonomy" id="1816"/>
    <lineage>
        <taxon>Bacteria</taxon>
        <taxon>Bacillati</taxon>
        <taxon>Actinomycetota</taxon>
        <taxon>Actinomycetes</taxon>
        <taxon>Pseudonocardiales</taxon>
        <taxon>Pseudonocardiaceae</taxon>
        <taxon>Actinokineospora</taxon>
    </lineage>
</organism>
<dbReference type="RefSeq" id="WP_189214175.1">
    <property type="nucleotide sequence ID" value="NZ_BMRB01000010.1"/>
</dbReference>
<keyword evidence="11" id="KW-1185">Reference proteome</keyword>
<keyword evidence="1 6" id="KW-0597">Phosphoprotein</keyword>
<dbReference type="CDD" id="cd00383">
    <property type="entry name" value="trans_reg_C"/>
    <property type="match status" value="1"/>
</dbReference>
<sequence length="228" mass="24398">MPRLLLVEDDAALAEALARALRGLGHDVAVAGSGEQALAELFDAALPVDLVLLDVMLPGIDGFEVCRRIRARATVPVVLLTARGDPVDVVVGLEGGADDYVVKPAEPRVLDARVKTILRRAAAPPAPSPVTRVGDLVIDRAAMLVTRDGVELGLTSTELRLLIEFADHPGQVLSRQTLLRNVWDYGYSGDSRLVDAAVARLRAKIEPDPANPTLLRTARGLGYRLVKP</sequence>
<dbReference type="GO" id="GO:0005829">
    <property type="term" value="C:cytosol"/>
    <property type="evidence" value="ECO:0007669"/>
    <property type="project" value="TreeGrafter"/>
</dbReference>
<gene>
    <name evidence="10" type="primary">mtrA</name>
    <name evidence="10" type="ORF">GCM10010171_62080</name>
</gene>
<reference evidence="10" key="2">
    <citation type="submission" date="2020-09" db="EMBL/GenBank/DDBJ databases">
        <authorList>
            <person name="Sun Q."/>
            <person name="Ohkuma M."/>
        </authorList>
    </citation>
    <scope>NUCLEOTIDE SEQUENCE</scope>
    <source>
        <strain evidence="10">JCM 3276</strain>
    </source>
</reference>
<reference evidence="10" key="1">
    <citation type="journal article" date="2014" name="Int. J. Syst. Evol. Microbiol.">
        <title>Complete genome sequence of Corynebacterium casei LMG S-19264T (=DSM 44701T), isolated from a smear-ripened cheese.</title>
        <authorList>
            <consortium name="US DOE Joint Genome Institute (JGI-PGF)"/>
            <person name="Walter F."/>
            <person name="Albersmeier A."/>
            <person name="Kalinowski J."/>
            <person name="Ruckert C."/>
        </authorList>
    </citation>
    <scope>NUCLEOTIDE SEQUENCE</scope>
    <source>
        <strain evidence="10">JCM 3276</strain>
    </source>
</reference>
<dbReference type="InterPro" id="IPR011006">
    <property type="entry name" value="CheY-like_superfamily"/>
</dbReference>
<evidence type="ECO:0000259" key="8">
    <source>
        <dbReference type="PROSITE" id="PS50110"/>
    </source>
</evidence>
<evidence type="ECO:0000256" key="5">
    <source>
        <dbReference type="ARBA" id="ARBA00023163"/>
    </source>
</evidence>
<dbReference type="PANTHER" id="PTHR48111:SF21">
    <property type="entry name" value="DNA-BINDING DUAL MASTER TRANSCRIPTIONAL REGULATOR RPAA"/>
    <property type="match status" value="1"/>
</dbReference>
<name>A0A918LJH4_9PSEU</name>
<proteinExistence type="predicted"/>
<dbReference type="Pfam" id="PF00486">
    <property type="entry name" value="Trans_reg_C"/>
    <property type="match status" value="1"/>
</dbReference>
<dbReference type="SMART" id="SM00448">
    <property type="entry name" value="REC"/>
    <property type="match status" value="1"/>
</dbReference>
<dbReference type="Gene3D" id="1.10.10.10">
    <property type="entry name" value="Winged helix-like DNA-binding domain superfamily/Winged helix DNA-binding domain"/>
    <property type="match status" value="1"/>
</dbReference>
<feature type="domain" description="Response regulatory" evidence="8">
    <location>
        <begin position="3"/>
        <end position="118"/>
    </location>
</feature>
<dbReference type="EMBL" id="BMRB01000010">
    <property type="protein sequence ID" value="GGS58699.1"/>
    <property type="molecule type" value="Genomic_DNA"/>
</dbReference>
<dbReference type="Proteomes" id="UP000660680">
    <property type="component" value="Unassembled WGS sequence"/>
</dbReference>
<feature type="domain" description="OmpR/PhoB-type" evidence="9">
    <location>
        <begin position="128"/>
        <end position="227"/>
    </location>
</feature>
<evidence type="ECO:0000256" key="2">
    <source>
        <dbReference type="ARBA" id="ARBA00023012"/>
    </source>
</evidence>
<evidence type="ECO:0000256" key="7">
    <source>
        <dbReference type="PROSITE-ProRule" id="PRU01091"/>
    </source>
</evidence>
<dbReference type="SMART" id="SM00862">
    <property type="entry name" value="Trans_reg_C"/>
    <property type="match status" value="1"/>
</dbReference>
<dbReference type="FunFam" id="1.10.10.10:FF:000018">
    <property type="entry name" value="DNA-binding response regulator ResD"/>
    <property type="match status" value="1"/>
</dbReference>
<keyword evidence="4 7" id="KW-0238">DNA-binding</keyword>
<dbReference type="InterPro" id="IPR039420">
    <property type="entry name" value="WalR-like"/>
</dbReference>
<dbReference type="GO" id="GO:0006355">
    <property type="term" value="P:regulation of DNA-templated transcription"/>
    <property type="evidence" value="ECO:0007669"/>
    <property type="project" value="InterPro"/>
</dbReference>
<evidence type="ECO:0000256" key="1">
    <source>
        <dbReference type="ARBA" id="ARBA00022553"/>
    </source>
</evidence>
<dbReference type="GO" id="GO:0000976">
    <property type="term" value="F:transcription cis-regulatory region binding"/>
    <property type="evidence" value="ECO:0007669"/>
    <property type="project" value="TreeGrafter"/>
</dbReference>
<accession>A0A918LJH4</accession>
<dbReference type="FunFam" id="3.40.50.2300:FF:000001">
    <property type="entry name" value="DNA-binding response regulator PhoB"/>
    <property type="match status" value="1"/>
</dbReference>
<dbReference type="GO" id="GO:0000156">
    <property type="term" value="F:phosphorelay response regulator activity"/>
    <property type="evidence" value="ECO:0007669"/>
    <property type="project" value="TreeGrafter"/>
</dbReference>